<dbReference type="AlphaFoldDB" id="A0A285CM91"/>
<evidence type="ECO:0000313" key="1">
    <source>
        <dbReference type="EMBL" id="SNX68664.1"/>
    </source>
</evidence>
<reference evidence="2" key="1">
    <citation type="submission" date="2017-08" db="EMBL/GenBank/DDBJ databases">
        <authorList>
            <person name="Varghese N."/>
            <person name="Submissions S."/>
        </authorList>
    </citation>
    <scope>NUCLEOTIDE SEQUENCE [LARGE SCALE GENOMIC DNA]</scope>
    <source>
        <strain evidence="2">JA234</strain>
    </source>
</reference>
<dbReference type="Proteomes" id="UP000219467">
    <property type="component" value="Unassembled WGS sequence"/>
</dbReference>
<dbReference type="OrthoDB" id="543755at2"/>
<dbReference type="RefSeq" id="WP_097029265.1">
    <property type="nucleotide sequence ID" value="NZ_OAOQ01000002.1"/>
</dbReference>
<keyword evidence="2" id="KW-1185">Reference proteome</keyword>
<organism evidence="1 2">
    <name type="scientific">Cereibacter ovatus</name>
    <dbReference type="NCBI Taxonomy" id="439529"/>
    <lineage>
        <taxon>Bacteria</taxon>
        <taxon>Pseudomonadati</taxon>
        <taxon>Pseudomonadota</taxon>
        <taxon>Alphaproteobacteria</taxon>
        <taxon>Rhodobacterales</taxon>
        <taxon>Paracoccaceae</taxon>
        <taxon>Cereibacter</taxon>
    </lineage>
</organism>
<sequence>MPPTLLPLTLLHARGAAAVRGLMRWGHKALQWQQGIVRLLGARLRGGRVAVAATSMDLALDPVLSRLLGVRPVYFCRLLPVRPRLILGWGNRRSGRRARALRDRADGLLLVEDGFLRSVGRRDPPLSLVFDRGGIHYDADSDSDLFGLIARPLDPAQDARARGLIHRWRALGLSKYNARRDCAVPPEPYVLVVDQVAGDLSIAGGGADAATFPRMLMAALRENPGLRVVVKLHPDSLSDPGRRHFDPEALRALPRVTVLACDGHIAPLIAGARAVYVATSQVGFEALIHGRRVRCFGRPFYAGWGLTEDEGPRRGTADLAQLVHAALVDYPRYCHPETGAETTPERAMDHAGLQRALRAAFPARLYAVGFPRRKRPILRRFLQGSQVRFLRHPHQVPPGATAVLWGSRSAEGLPSSARVLRVEDGFLRSAGLGAELVPPLSWVIDDLGIHYDPAQPSRLERILQDSVLDQAARQRARALRDLIVTSRVTKYNLPGDRWTRPPGAVRVILVPGQVESDASIRCGAPDIRTNLDLLRRVRAAAPAAHILYKPHPDVVGGLRDAGADESLALRFCDEVLDRASAADLLDQVDEVHTLTSLLGFEALLRGLPVTCHGQPFYAGWGLTTDRVPIPRRGRRLDLDHLIHGALIAYPRYVSGRTGLFTTPERTVRDLVQWRDRAHRRGRVGRLLRGRWRGRLVTRLRGLRSWLWGRRT</sequence>
<protein>
    <submittedName>
        <fullName evidence="1">Capsular polysaccharide export protein</fullName>
    </submittedName>
</protein>
<proteinExistence type="predicted"/>
<gene>
    <name evidence="1" type="ORF">SAMN05878503_102237</name>
</gene>
<dbReference type="GO" id="GO:0000271">
    <property type="term" value="P:polysaccharide biosynthetic process"/>
    <property type="evidence" value="ECO:0007669"/>
    <property type="project" value="InterPro"/>
</dbReference>
<dbReference type="CDD" id="cd16440">
    <property type="entry name" value="beta_Kdo_transferase_KpsC_1"/>
    <property type="match status" value="1"/>
</dbReference>
<name>A0A285CM91_9RHOB</name>
<dbReference type="InterPro" id="IPR007833">
    <property type="entry name" value="Capsule_polysaccharide_synth"/>
</dbReference>
<dbReference type="EMBL" id="OAOQ01000002">
    <property type="protein sequence ID" value="SNX68664.1"/>
    <property type="molecule type" value="Genomic_DNA"/>
</dbReference>
<evidence type="ECO:0000313" key="2">
    <source>
        <dbReference type="Proteomes" id="UP000219467"/>
    </source>
</evidence>
<dbReference type="CDD" id="cd16439">
    <property type="entry name" value="beta_Kdo_transferase_KpsC_2"/>
    <property type="match status" value="1"/>
</dbReference>
<dbReference type="GO" id="GO:0015774">
    <property type="term" value="P:polysaccharide transport"/>
    <property type="evidence" value="ECO:0007669"/>
    <property type="project" value="InterPro"/>
</dbReference>
<dbReference type="Pfam" id="PF05159">
    <property type="entry name" value="Capsule_synth"/>
    <property type="match status" value="3"/>
</dbReference>
<accession>A0A285CM91</accession>